<dbReference type="InterPro" id="IPR051213">
    <property type="entry name" value="START_lipid_transfer"/>
</dbReference>
<dbReference type="SMART" id="SM00234">
    <property type="entry name" value="START"/>
    <property type="match status" value="1"/>
</dbReference>
<dbReference type="Proteomes" id="UP000410492">
    <property type="component" value="Unassembled WGS sequence"/>
</dbReference>
<proteinExistence type="predicted"/>
<dbReference type="GO" id="GO:0016020">
    <property type="term" value="C:membrane"/>
    <property type="evidence" value="ECO:0007669"/>
    <property type="project" value="UniProtKB-SubCell"/>
</dbReference>
<dbReference type="Gene3D" id="3.30.530.20">
    <property type="match status" value="1"/>
</dbReference>
<evidence type="ECO:0000256" key="17">
    <source>
        <dbReference type="SAM" id="MobiDB-lite"/>
    </source>
</evidence>
<sequence>MLQPGVVKIADEQDFETLRTLMDDHTNWRLEYDKKANSDNNNTTTSSSSCCVNMRIWTKPTKACSFRMVKVHAFFPHVRPSTVFDVLHDPGYRKMWDEHMIESVDIGYLDPTNDVSYYALSCPPFIKNRDFVLQRSWSNKKDEKLILNHSVNHKDYDFRKGYVRATSYITGYVIRRMKDGCFIGYISQSDPGGKVPPWLVNRIAHIVAPKIVENVRKAVDGYPEWKKAQPDATFKPWLHPEQALLSPQVSIRDCHADADAPPHHAEDDAHRKHSRPHLPPDIYARSR</sequence>
<feature type="domain" description="START" evidence="18">
    <location>
        <begin position="1"/>
        <end position="224"/>
    </location>
</feature>
<dbReference type="GO" id="GO:0006869">
    <property type="term" value="P:lipid transport"/>
    <property type="evidence" value="ECO:0007669"/>
    <property type="project" value="UniProtKB-KW"/>
</dbReference>
<dbReference type="GO" id="GO:0008289">
    <property type="term" value="F:lipid binding"/>
    <property type="evidence" value="ECO:0007669"/>
    <property type="project" value="UniProtKB-KW"/>
</dbReference>
<dbReference type="OrthoDB" id="5403181at2759"/>
<evidence type="ECO:0000256" key="5">
    <source>
        <dbReference type="ARBA" id="ARBA00022490"/>
    </source>
</evidence>
<feature type="region of interest" description="Disordered" evidence="17">
    <location>
        <begin position="255"/>
        <end position="287"/>
    </location>
</feature>
<dbReference type="AlphaFoldDB" id="A0A653CWY2"/>
<keyword evidence="20" id="KW-1185">Reference proteome</keyword>
<dbReference type="InterPro" id="IPR041951">
    <property type="entry name" value="STARD10_START"/>
</dbReference>
<dbReference type="InterPro" id="IPR023393">
    <property type="entry name" value="START-like_dom_sf"/>
</dbReference>
<feature type="compositionally biased region" description="Basic and acidic residues" evidence="17">
    <location>
        <begin position="255"/>
        <end position="270"/>
    </location>
</feature>
<dbReference type="GO" id="GO:0005829">
    <property type="term" value="C:cytosol"/>
    <property type="evidence" value="ECO:0007669"/>
    <property type="project" value="UniProtKB-ARBA"/>
</dbReference>
<reference evidence="19 20" key="1">
    <citation type="submission" date="2019-01" db="EMBL/GenBank/DDBJ databases">
        <authorList>
            <person name="Sayadi A."/>
        </authorList>
    </citation>
    <scope>NUCLEOTIDE SEQUENCE [LARGE SCALE GENOMIC DNA]</scope>
</reference>
<evidence type="ECO:0000256" key="13">
    <source>
        <dbReference type="ARBA" id="ARBA00023273"/>
    </source>
</evidence>
<evidence type="ECO:0000256" key="6">
    <source>
        <dbReference type="ARBA" id="ARBA00022553"/>
    </source>
</evidence>
<evidence type="ECO:0000256" key="7">
    <source>
        <dbReference type="ARBA" id="ARBA00022846"/>
    </source>
</evidence>
<keyword evidence="11" id="KW-0446">Lipid-binding</keyword>
<dbReference type="FunFam" id="3.30.530.20:FF:000008">
    <property type="entry name" value="START domain containing 10"/>
    <property type="match status" value="1"/>
</dbReference>
<dbReference type="SUPFAM" id="SSF55961">
    <property type="entry name" value="Bet v1-like"/>
    <property type="match status" value="1"/>
</dbReference>
<dbReference type="EMBL" id="CAACVG010009206">
    <property type="protein sequence ID" value="VEN52426.1"/>
    <property type="molecule type" value="Genomic_DNA"/>
</dbReference>
<evidence type="ECO:0000256" key="2">
    <source>
        <dbReference type="ARBA" id="ARBA00004370"/>
    </source>
</evidence>
<evidence type="ECO:0000256" key="9">
    <source>
        <dbReference type="ARBA" id="ARBA00023055"/>
    </source>
</evidence>
<accession>A0A653CWY2</accession>
<keyword evidence="9" id="KW-0445">Lipid transport</keyword>
<keyword evidence="7" id="KW-0282">Flagellum</keyword>
<evidence type="ECO:0000256" key="1">
    <source>
        <dbReference type="ARBA" id="ARBA00004230"/>
    </source>
</evidence>
<protein>
    <recommendedName>
        <fullName evidence="14">START domain-containing protein 10</fullName>
    </recommendedName>
    <alternativeName>
        <fullName evidence="15">PCTP-like protein</fullName>
    </alternativeName>
    <alternativeName>
        <fullName evidence="16">StAR-related lipid transfer protein 10</fullName>
    </alternativeName>
</protein>
<dbReference type="PROSITE" id="PS50848">
    <property type="entry name" value="START"/>
    <property type="match status" value="1"/>
</dbReference>
<keyword evidence="8" id="KW-0007">Acetylation</keyword>
<comment type="subcellular location">
    <subcellularLocation>
        <location evidence="1">Cell projection</location>
        <location evidence="1">Cilium</location>
        <location evidence="1">Flagellum</location>
    </subcellularLocation>
    <subcellularLocation>
        <location evidence="3">Cytoplasm</location>
    </subcellularLocation>
    <subcellularLocation>
        <location evidence="2">Membrane</location>
    </subcellularLocation>
</comment>
<evidence type="ECO:0000256" key="12">
    <source>
        <dbReference type="ARBA" id="ARBA00023136"/>
    </source>
</evidence>
<dbReference type="GO" id="GO:0031514">
    <property type="term" value="C:motile cilium"/>
    <property type="evidence" value="ECO:0007669"/>
    <property type="project" value="UniProtKB-SubCell"/>
</dbReference>
<keyword evidence="4" id="KW-0813">Transport</keyword>
<evidence type="ECO:0000256" key="15">
    <source>
        <dbReference type="ARBA" id="ARBA00076937"/>
    </source>
</evidence>
<dbReference type="CDD" id="cd08871">
    <property type="entry name" value="START_STARD10-like"/>
    <property type="match status" value="1"/>
</dbReference>
<keyword evidence="13" id="KW-0966">Cell projection</keyword>
<evidence type="ECO:0000259" key="18">
    <source>
        <dbReference type="PROSITE" id="PS50848"/>
    </source>
</evidence>
<evidence type="ECO:0000256" key="4">
    <source>
        <dbReference type="ARBA" id="ARBA00022448"/>
    </source>
</evidence>
<evidence type="ECO:0000256" key="11">
    <source>
        <dbReference type="ARBA" id="ARBA00023121"/>
    </source>
</evidence>
<dbReference type="PANTHER" id="PTHR19308">
    <property type="entry name" value="PHOSPHATIDYLCHOLINE TRANSFER PROTEIN"/>
    <property type="match status" value="1"/>
</dbReference>
<keyword evidence="10" id="KW-0969">Cilium</keyword>
<dbReference type="Pfam" id="PF01852">
    <property type="entry name" value="START"/>
    <property type="match status" value="1"/>
</dbReference>
<evidence type="ECO:0000256" key="10">
    <source>
        <dbReference type="ARBA" id="ARBA00023069"/>
    </source>
</evidence>
<keyword evidence="5" id="KW-0963">Cytoplasm</keyword>
<keyword evidence="6" id="KW-0597">Phosphoprotein</keyword>
<organism evidence="19 20">
    <name type="scientific">Callosobruchus maculatus</name>
    <name type="common">Southern cowpea weevil</name>
    <name type="synonym">Pulse bruchid</name>
    <dbReference type="NCBI Taxonomy" id="64391"/>
    <lineage>
        <taxon>Eukaryota</taxon>
        <taxon>Metazoa</taxon>
        <taxon>Ecdysozoa</taxon>
        <taxon>Arthropoda</taxon>
        <taxon>Hexapoda</taxon>
        <taxon>Insecta</taxon>
        <taxon>Pterygota</taxon>
        <taxon>Neoptera</taxon>
        <taxon>Endopterygota</taxon>
        <taxon>Coleoptera</taxon>
        <taxon>Polyphaga</taxon>
        <taxon>Cucujiformia</taxon>
        <taxon>Chrysomeloidea</taxon>
        <taxon>Chrysomelidae</taxon>
        <taxon>Bruchinae</taxon>
        <taxon>Bruchini</taxon>
        <taxon>Callosobruchus</taxon>
    </lineage>
</organism>
<evidence type="ECO:0000256" key="3">
    <source>
        <dbReference type="ARBA" id="ARBA00004496"/>
    </source>
</evidence>
<keyword evidence="12" id="KW-0472">Membrane</keyword>
<name>A0A653CWY2_CALMS</name>
<dbReference type="PANTHER" id="PTHR19308:SF14">
    <property type="entry name" value="START DOMAIN-CONTAINING PROTEIN"/>
    <property type="match status" value="1"/>
</dbReference>
<evidence type="ECO:0000256" key="14">
    <source>
        <dbReference type="ARBA" id="ARBA00070345"/>
    </source>
</evidence>
<evidence type="ECO:0000313" key="20">
    <source>
        <dbReference type="Proteomes" id="UP000410492"/>
    </source>
</evidence>
<gene>
    <name evidence="19" type="ORF">CALMAC_LOCUS12579</name>
</gene>
<evidence type="ECO:0000256" key="16">
    <source>
        <dbReference type="ARBA" id="ARBA00080073"/>
    </source>
</evidence>
<evidence type="ECO:0000256" key="8">
    <source>
        <dbReference type="ARBA" id="ARBA00022990"/>
    </source>
</evidence>
<dbReference type="InterPro" id="IPR002913">
    <property type="entry name" value="START_lipid-bd_dom"/>
</dbReference>
<evidence type="ECO:0000313" key="19">
    <source>
        <dbReference type="EMBL" id="VEN52426.1"/>
    </source>
</evidence>